<organism evidence="6">
    <name type="scientific">Tetraselmis sp. GSL018</name>
    <dbReference type="NCBI Taxonomy" id="582737"/>
    <lineage>
        <taxon>Eukaryota</taxon>
        <taxon>Viridiplantae</taxon>
        <taxon>Chlorophyta</taxon>
        <taxon>core chlorophytes</taxon>
        <taxon>Chlorodendrophyceae</taxon>
        <taxon>Chlorodendrales</taxon>
        <taxon>Chlorodendraceae</taxon>
        <taxon>Tetraselmis</taxon>
    </lineage>
</organism>
<dbReference type="SUPFAM" id="SSF51395">
    <property type="entry name" value="FMN-linked oxidoreductases"/>
    <property type="match status" value="1"/>
</dbReference>
<dbReference type="GO" id="GO:0006212">
    <property type="term" value="P:uracil catabolic process"/>
    <property type="evidence" value="ECO:0007669"/>
    <property type="project" value="TreeGrafter"/>
</dbReference>
<dbReference type="PANTHER" id="PTHR43073:SF2">
    <property type="entry name" value="DIHYDROPYRIMIDINE DEHYDROGENASE [NADP(+)]"/>
    <property type="match status" value="1"/>
</dbReference>
<evidence type="ECO:0000256" key="1">
    <source>
        <dbReference type="ARBA" id="ARBA00004668"/>
    </source>
</evidence>
<dbReference type="Gene3D" id="3.20.20.70">
    <property type="entry name" value="Aldolase class I"/>
    <property type="match status" value="1"/>
</dbReference>
<dbReference type="GO" id="GO:0019483">
    <property type="term" value="P:beta-alanine biosynthetic process"/>
    <property type="evidence" value="ECO:0007669"/>
    <property type="project" value="UniProtKB-UniPathway"/>
</dbReference>
<sequence length="439" mass="47825">MLRVKKISYIDASRASALRPRPNARRLQQVPRHGTRPQFNFSASASNTGFLEGGRPDPTGLIDGSVESPPSLSVEVNGLTLPNPFVIGSGPPGTNYAVMKKAFQEGWGGVISKTVSLDSSKVVNVTPRYAKLKGSDNKVLGWENIELISDRPFETMLSEFKRLKEEFPNRILIASIMEEYNRNAWEEIIGRCQETGVDAFEINFSCPHGMPERKMGMAMGQDCDLLAEVCGWINEAASIPVWAKMTPNVTDITVPAHAALSKGCEGVSAINTIQSIMGVDLNTLRPTPTVEGHTTPGGYSARAVKPIALARVMSIAQMQREGFPGTTLSGIGGVESGYDAAEFILLGANTVQVCTGVMLHGYPLVKQLCADLQHFMRHHGFSSIEEFRGAALPYVTTHTELVRMQREAIAQKKAKVGLANDDEWEGDRFVENAESMVSQ</sequence>
<dbReference type="AlphaFoldDB" id="A0A061R1U1"/>
<keyword evidence="3" id="KW-0560">Oxidoreductase</keyword>
<dbReference type="InterPro" id="IPR005720">
    <property type="entry name" value="Dihydroorotate_DH_cat"/>
</dbReference>
<dbReference type="PANTHER" id="PTHR43073">
    <property type="entry name" value="DIHYDROPYRIMIDINE DEHYDROGENASE [NADP(+)]"/>
    <property type="match status" value="1"/>
</dbReference>
<proteinExistence type="predicted"/>
<dbReference type="EMBL" id="GBEZ01022186">
    <property type="protein sequence ID" value="JAC64635.1"/>
    <property type="molecule type" value="Transcribed_RNA"/>
</dbReference>
<dbReference type="GO" id="GO:0002058">
    <property type="term" value="F:uracil binding"/>
    <property type="evidence" value="ECO:0007669"/>
    <property type="project" value="TreeGrafter"/>
</dbReference>
<dbReference type="NCBIfam" id="NF006183">
    <property type="entry name" value="PRK08318.1"/>
    <property type="match status" value="1"/>
</dbReference>
<reference evidence="6" key="1">
    <citation type="submission" date="2014-05" db="EMBL/GenBank/DDBJ databases">
        <title>The transcriptome of the halophilic microalga Tetraselmis sp. GSL018 isolated from the Great Salt Lake, Utah.</title>
        <authorList>
            <person name="Jinkerson R.E."/>
            <person name="D'Adamo S."/>
            <person name="Posewitz M.C."/>
        </authorList>
    </citation>
    <scope>NUCLEOTIDE SEQUENCE</scope>
    <source>
        <strain evidence="6">GSL018</strain>
    </source>
</reference>
<dbReference type="GO" id="GO:0006210">
    <property type="term" value="P:thymine catabolic process"/>
    <property type="evidence" value="ECO:0007669"/>
    <property type="project" value="TreeGrafter"/>
</dbReference>
<dbReference type="InterPro" id="IPR013785">
    <property type="entry name" value="Aldolase_TIM"/>
</dbReference>
<evidence type="ECO:0000256" key="2">
    <source>
        <dbReference type="ARBA" id="ARBA00013004"/>
    </source>
</evidence>
<dbReference type="Pfam" id="PF01180">
    <property type="entry name" value="DHO_dh"/>
    <property type="match status" value="1"/>
</dbReference>
<protein>
    <recommendedName>
        <fullName evidence="2">dihydropyrimidine dehydrogenase (NADP(+))</fullName>
        <ecNumber evidence="2">1.3.1.2</ecNumber>
    </recommendedName>
</protein>
<dbReference type="GO" id="GO:0050661">
    <property type="term" value="F:NADP binding"/>
    <property type="evidence" value="ECO:0007669"/>
    <property type="project" value="TreeGrafter"/>
</dbReference>
<dbReference type="FunFam" id="3.20.20.70:FF:000121">
    <property type="entry name" value="Dihydropyrimidine dehydrogenase (NADP(+)), chloroplastic"/>
    <property type="match status" value="1"/>
</dbReference>
<accession>A0A061R1U1</accession>
<dbReference type="EC" id="1.3.1.2" evidence="2"/>
<evidence type="ECO:0000256" key="4">
    <source>
        <dbReference type="SAM" id="MobiDB-lite"/>
    </source>
</evidence>
<dbReference type="UniPathway" id="UPA00131"/>
<dbReference type="GO" id="GO:0005737">
    <property type="term" value="C:cytoplasm"/>
    <property type="evidence" value="ECO:0007669"/>
    <property type="project" value="InterPro"/>
</dbReference>
<dbReference type="CDD" id="cd02940">
    <property type="entry name" value="DHPD_FMN"/>
    <property type="match status" value="1"/>
</dbReference>
<evidence type="ECO:0000313" key="6">
    <source>
        <dbReference type="EMBL" id="JAC64635.1"/>
    </source>
</evidence>
<dbReference type="GO" id="GO:0017113">
    <property type="term" value="F:dihydropyrimidine dehydrogenase (NADP+) activity"/>
    <property type="evidence" value="ECO:0007669"/>
    <property type="project" value="UniProtKB-EC"/>
</dbReference>
<name>A0A061R1U1_9CHLO</name>
<comment type="pathway">
    <text evidence="1">Amino-acid biosynthesis; beta-alanine biosynthesis.</text>
</comment>
<feature type="region of interest" description="Disordered" evidence="4">
    <location>
        <begin position="19"/>
        <end position="43"/>
    </location>
</feature>
<evidence type="ECO:0000259" key="5">
    <source>
        <dbReference type="Pfam" id="PF01180"/>
    </source>
</evidence>
<evidence type="ECO:0000256" key="3">
    <source>
        <dbReference type="ARBA" id="ARBA00023002"/>
    </source>
</evidence>
<feature type="domain" description="Dihydroorotate dehydrogenase catalytic" evidence="5">
    <location>
        <begin position="72"/>
        <end position="376"/>
    </location>
</feature>
<gene>
    <name evidence="6" type="primary">DPYD</name>
    <name evidence="6" type="ORF">TSPGSL018_17869</name>
</gene>